<evidence type="ECO:0000256" key="8">
    <source>
        <dbReference type="ARBA" id="ARBA00023125"/>
    </source>
</evidence>
<feature type="coiled-coil region" evidence="12">
    <location>
        <begin position="243"/>
        <end position="287"/>
    </location>
</feature>
<dbReference type="SUPFAM" id="SSF46689">
    <property type="entry name" value="Homeodomain-like"/>
    <property type="match status" value="1"/>
</dbReference>
<dbReference type="InterPro" id="IPR005818">
    <property type="entry name" value="Histone_H1/H5_H15"/>
</dbReference>
<evidence type="ECO:0000259" key="14">
    <source>
        <dbReference type="PROSITE" id="PS50090"/>
    </source>
</evidence>
<dbReference type="CDD" id="cd11660">
    <property type="entry name" value="SANT_TRF"/>
    <property type="match status" value="1"/>
</dbReference>
<dbReference type="EMBL" id="JBBWWQ010000002">
    <property type="protein sequence ID" value="KAK8955070.1"/>
    <property type="molecule type" value="Genomic_DNA"/>
</dbReference>
<dbReference type="AlphaFoldDB" id="A0AAP0BZI7"/>
<evidence type="ECO:0000256" key="2">
    <source>
        <dbReference type="ARBA" id="ARBA00004604"/>
    </source>
</evidence>
<evidence type="ECO:0000313" key="17">
    <source>
        <dbReference type="EMBL" id="KAK8955070.1"/>
    </source>
</evidence>
<protein>
    <submittedName>
        <fullName evidence="17">Telomere repeat-binding factor 1</fullName>
    </submittedName>
</protein>
<keyword evidence="10" id="KW-0539">Nucleus</keyword>
<dbReference type="GO" id="GO:0005730">
    <property type="term" value="C:nucleolus"/>
    <property type="evidence" value="ECO:0007669"/>
    <property type="project" value="UniProtKB-SubCell"/>
</dbReference>
<feature type="domain" description="H15" evidence="16">
    <location>
        <begin position="116"/>
        <end position="188"/>
    </location>
</feature>
<dbReference type="FunFam" id="1.10.10.60:FF:000168">
    <property type="entry name" value="Telomere repeat-binding factor 1"/>
    <property type="match status" value="1"/>
</dbReference>
<accession>A0AAP0BZI7</accession>
<evidence type="ECO:0000259" key="15">
    <source>
        <dbReference type="PROSITE" id="PS51294"/>
    </source>
</evidence>
<keyword evidence="6" id="KW-0805">Transcription regulation</keyword>
<evidence type="ECO:0000256" key="4">
    <source>
        <dbReference type="ARBA" id="ARBA00022454"/>
    </source>
</evidence>
<keyword evidence="5" id="KW-0779">Telomere</keyword>
<dbReference type="Pfam" id="PF00538">
    <property type="entry name" value="Linker_histone"/>
    <property type="match status" value="1"/>
</dbReference>
<dbReference type="InterPro" id="IPR044597">
    <property type="entry name" value="SMH1-6"/>
</dbReference>
<dbReference type="FunFam" id="1.10.246.220:FF:000002">
    <property type="entry name" value="Telomere repeat-binding factor 1"/>
    <property type="match status" value="1"/>
</dbReference>
<evidence type="ECO:0000256" key="11">
    <source>
        <dbReference type="ARBA" id="ARBA00058078"/>
    </source>
</evidence>
<keyword evidence="7 12" id="KW-0175">Coiled coil</keyword>
<feature type="domain" description="Myb-like" evidence="14">
    <location>
        <begin position="5"/>
        <end position="57"/>
    </location>
</feature>
<evidence type="ECO:0000256" key="6">
    <source>
        <dbReference type="ARBA" id="ARBA00023015"/>
    </source>
</evidence>
<evidence type="ECO:0000256" key="5">
    <source>
        <dbReference type="ARBA" id="ARBA00022895"/>
    </source>
</evidence>
<dbReference type="GO" id="GO:0000786">
    <property type="term" value="C:nucleosome"/>
    <property type="evidence" value="ECO:0007669"/>
    <property type="project" value="InterPro"/>
</dbReference>
<comment type="subunit">
    <text evidence="3">Forms a homodimer and heterodimers.</text>
</comment>
<dbReference type="Proteomes" id="UP001418222">
    <property type="component" value="Unassembled WGS sequence"/>
</dbReference>
<dbReference type="PANTHER" id="PTHR46267:SF8">
    <property type="entry name" value="TELOMERE REPEAT-BINDING FACTOR 1"/>
    <property type="match status" value="1"/>
</dbReference>
<dbReference type="Pfam" id="PF00249">
    <property type="entry name" value="Myb_DNA-binding"/>
    <property type="match status" value="1"/>
</dbReference>
<dbReference type="Gene3D" id="1.10.10.10">
    <property type="entry name" value="Winged helix-like DNA-binding domain superfamily/Winged helix DNA-binding domain"/>
    <property type="match status" value="1"/>
</dbReference>
<feature type="region of interest" description="Disordered" evidence="13">
    <location>
        <begin position="182"/>
        <end position="215"/>
    </location>
</feature>
<dbReference type="PROSITE" id="PS50090">
    <property type="entry name" value="MYB_LIKE"/>
    <property type="match status" value="1"/>
</dbReference>
<dbReference type="PROSITE" id="PS51504">
    <property type="entry name" value="H15"/>
    <property type="match status" value="1"/>
</dbReference>
<feature type="domain" description="HTH myb-type" evidence="15">
    <location>
        <begin position="1"/>
        <end position="33"/>
    </location>
</feature>
<dbReference type="SMART" id="SM00526">
    <property type="entry name" value="H15"/>
    <property type="match status" value="1"/>
</dbReference>
<dbReference type="InterPro" id="IPR036388">
    <property type="entry name" value="WH-like_DNA-bd_sf"/>
</dbReference>
<dbReference type="GO" id="GO:0003691">
    <property type="term" value="F:double-stranded telomeric DNA binding"/>
    <property type="evidence" value="ECO:0007669"/>
    <property type="project" value="InterPro"/>
</dbReference>
<comment type="caution">
    <text evidence="17">The sequence shown here is derived from an EMBL/GenBank/DDBJ whole genome shotgun (WGS) entry which is preliminary data.</text>
</comment>
<dbReference type="Gene3D" id="1.10.246.220">
    <property type="match status" value="1"/>
</dbReference>
<evidence type="ECO:0000256" key="1">
    <source>
        <dbReference type="ARBA" id="ARBA00004574"/>
    </source>
</evidence>
<dbReference type="InterPro" id="IPR001005">
    <property type="entry name" value="SANT/Myb"/>
</dbReference>
<keyword evidence="9" id="KW-0804">Transcription</keyword>
<evidence type="ECO:0000256" key="12">
    <source>
        <dbReference type="SAM" id="Coils"/>
    </source>
</evidence>
<evidence type="ECO:0000259" key="16">
    <source>
        <dbReference type="PROSITE" id="PS51504"/>
    </source>
</evidence>
<dbReference type="SUPFAM" id="SSF46785">
    <property type="entry name" value="Winged helix' DNA-binding domain"/>
    <property type="match status" value="1"/>
</dbReference>
<evidence type="ECO:0000256" key="13">
    <source>
        <dbReference type="SAM" id="MobiDB-lite"/>
    </source>
</evidence>
<keyword evidence="4" id="KW-0158">Chromosome</keyword>
<proteinExistence type="predicted"/>
<reference evidence="17 18" key="1">
    <citation type="journal article" date="2022" name="Nat. Plants">
        <title>Genomes of leafy and leafless Platanthera orchids illuminate the evolution of mycoheterotrophy.</title>
        <authorList>
            <person name="Li M.H."/>
            <person name="Liu K.W."/>
            <person name="Li Z."/>
            <person name="Lu H.C."/>
            <person name="Ye Q.L."/>
            <person name="Zhang D."/>
            <person name="Wang J.Y."/>
            <person name="Li Y.F."/>
            <person name="Zhong Z.M."/>
            <person name="Liu X."/>
            <person name="Yu X."/>
            <person name="Liu D.K."/>
            <person name="Tu X.D."/>
            <person name="Liu B."/>
            <person name="Hao Y."/>
            <person name="Liao X.Y."/>
            <person name="Jiang Y.T."/>
            <person name="Sun W.H."/>
            <person name="Chen J."/>
            <person name="Chen Y.Q."/>
            <person name="Ai Y."/>
            <person name="Zhai J.W."/>
            <person name="Wu S.S."/>
            <person name="Zhou Z."/>
            <person name="Hsiao Y.Y."/>
            <person name="Wu W.L."/>
            <person name="Chen Y.Y."/>
            <person name="Lin Y.F."/>
            <person name="Hsu J.L."/>
            <person name="Li C.Y."/>
            <person name="Wang Z.W."/>
            <person name="Zhao X."/>
            <person name="Zhong W.Y."/>
            <person name="Ma X.K."/>
            <person name="Ma L."/>
            <person name="Huang J."/>
            <person name="Chen G.Z."/>
            <person name="Huang M.Z."/>
            <person name="Huang L."/>
            <person name="Peng D.H."/>
            <person name="Luo Y.B."/>
            <person name="Zou S.Q."/>
            <person name="Chen S.P."/>
            <person name="Lan S."/>
            <person name="Tsai W.C."/>
            <person name="Van de Peer Y."/>
            <person name="Liu Z.J."/>
        </authorList>
    </citation>
    <scope>NUCLEOTIDE SEQUENCE [LARGE SCALE GENOMIC DNA]</scope>
    <source>
        <strain evidence="17">Lor287</strain>
    </source>
</reference>
<evidence type="ECO:0000256" key="9">
    <source>
        <dbReference type="ARBA" id="ARBA00023163"/>
    </source>
</evidence>
<dbReference type="PANTHER" id="PTHR46267">
    <property type="entry name" value="SINGLE MYB HISTONE 4"/>
    <property type="match status" value="1"/>
</dbReference>
<comment type="subcellular location">
    <subcellularLocation>
        <location evidence="1">Chromosome</location>
        <location evidence="1">Telomere</location>
    </subcellularLocation>
    <subcellularLocation>
        <location evidence="2">Nucleus</location>
        <location evidence="2">Nucleolus</location>
    </subcellularLocation>
</comment>
<evidence type="ECO:0000313" key="18">
    <source>
        <dbReference type="Proteomes" id="UP001418222"/>
    </source>
</evidence>
<dbReference type="InterPro" id="IPR036390">
    <property type="entry name" value="WH_DNA-bd_sf"/>
</dbReference>
<evidence type="ECO:0000256" key="3">
    <source>
        <dbReference type="ARBA" id="ARBA00011414"/>
    </source>
</evidence>
<dbReference type="GO" id="GO:0006334">
    <property type="term" value="P:nucleosome assembly"/>
    <property type="evidence" value="ECO:0007669"/>
    <property type="project" value="InterPro"/>
</dbReference>
<evidence type="ECO:0000256" key="10">
    <source>
        <dbReference type="ARBA" id="ARBA00023242"/>
    </source>
</evidence>
<dbReference type="PROSITE" id="PS51294">
    <property type="entry name" value="HTH_MYB"/>
    <property type="match status" value="1"/>
</dbReference>
<gene>
    <name evidence="17" type="primary">TRB1</name>
    <name evidence="17" type="ORF">KSP39_PZI002922</name>
</gene>
<dbReference type="InterPro" id="IPR017930">
    <property type="entry name" value="Myb_dom"/>
</dbReference>
<keyword evidence="8" id="KW-0238">DNA-binding</keyword>
<dbReference type="SMART" id="SM00717">
    <property type="entry name" value="SANT"/>
    <property type="match status" value="1"/>
</dbReference>
<feature type="compositionally biased region" description="Basic and acidic residues" evidence="13">
    <location>
        <begin position="203"/>
        <end position="215"/>
    </location>
</feature>
<comment type="function">
    <text evidence="11">Binds preferentially double-stranded telomeric repeats, but may also bind to the single telomeric strand.</text>
</comment>
<organism evidence="17 18">
    <name type="scientific">Platanthera zijinensis</name>
    <dbReference type="NCBI Taxonomy" id="2320716"/>
    <lineage>
        <taxon>Eukaryota</taxon>
        <taxon>Viridiplantae</taxon>
        <taxon>Streptophyta</taxon>
        <taxon>Embryophyta</taxon>
        <taxon>Tracheophyta</taxon>
        <taxon>Spermatophyta</taxon>
        <taxon>Magnoliopsida</taxon>
        <taxon>Liliopsida</taxon>
        <taxon>Asparagales</taxon>
        <taxon>Orchidaceae</taxon>
        <taxon>Orchidoideae</taxon>
        <taxon>Orchideae</taxon>
        <taxon>Orchidinae</taxon>
        <taxon>Platanthera</taxon>
    </lineage>
</organism>
<dbReference type="GO" id="GO:0000781">
    <property type="term" value="C:chromosome, telomeric region"/>
    <property type="evidence" value="ECO:0007669"/>
    <property type="project" value="UniProtKB-SubCell"/>
</dbReference>
<dbReference type="InterPro" id="IPR009057">
    <property type="entry name" value="Homeodomain-like_sf"/>
</dbReference>
<sequence length="330" mass="36234">MGAPKQKWTSEEESGLRAGVVKHGAGKWRTILKDPEFSSVLSLRSNVDLKDKWRNMSVTANGWGSREKARMALKKSSQIPKPEVNSLALSTIDDHHDEIVDAKPLSVASPLPLPTAPRKLAPMIDSLIFEAITNLKEPSGSNKTAITMYIEDQHTAPPNFKKMLSIKLKALTASGKLSKVKRKYRIPKSSTLSEPKNPKPKLLHLDGRQKEPSRVEKDIKVLTKPQIDAELARMRSMNAEQAAIAAARAVAEAEKAMAEAEEAARAAEEAEADAEAAEAFAEAALKTLQKRTKIFNFDADFCNLFIYVDGVEELYSSHVAGSSLFLIKCS</sequence>
<keyword evidence="18" id="KW-1185">Reference proteome</keyword>
<evidence type="ECO:0000256" key="7">
    <source>
        <dbReference type="ARBA" id="ARBA00023054"/>
    </source>
</evidence>
<name>A0AAP0BZI7_9ASPA</name>